<protein>
    <recommendedName>
        <fullName evidence="2">pre-crRNA processing endonuclease</fullName>
        <ecNumber evidence="2">3.1.-.-</ecNumber>
    </recommendedName>
</protein>
<dbReference type="Gene3D" id="3.30.70.2660">
    <property type="match status" value="1"/>
</dbReference>
<dbReference type="Pfam" id="PF09704">
    <property type="entry name" value="Cas_Cas5d"/>
    <property type="match status" value="1"/>
</dbReference>
<dbReference type="RefSeq" id="WP_183696177.1">
    <property type="nucleotide sequence ID" value="NZ_JACICA010000005.1"/>
</dbReference>
<comment type="caution">
    <text evidence="3">The sequence shown here is derived from an EMBL/GenBank/DDBJ whole genome shotgun (WGS) entry which is preliminary data.</text>
</comment>
<evidence type="ECO:0000313" key="4">
    <source>
        <dbReference type="Proteomes" id="UP000541425"/>
    </source>
</evidence>
<name>A0A7W5XXT2_9BACT</name>
<organism evidence="3 4">
    <name type="scientific">Alloprevotella rava</name>
    <dbReference type="NCBI Taxonomy" id="671218"/>
    <lineage>
        <taxon>Bacteria</taxon>
        <taxon>Pseudomonadati</taxon>
        <taxon>Bacteroidota</taxon>
        <taxon>Bacteroidia</taxon>
        <taxon>Bacteroidales</taxon>
        <taxon>Prevotellaceae</taxon>
        <taxon>Alloprevotella</taxon>
    </lineage>
</organism>
<keyword evidence="2" id="KW-0255">Endonuclease</keyword>
<comment type="similarity">
    <text evidence="2">Belongs to the CRISPR-associated protein Cas5 family. Subtype I-C/Dvulg subfamily.</text>
</comment>
<dbReference type="GO" id="GO:0043571">
    <property type="term" value="P:maintenance of CRISPR repeat elements"/>
    <property type="evidence" value="ECO:0007669"/>
    <property type="project" value="UniProtKB-UniRule"/>
</dbReference>
<keyword evidence="2" id="KW-0694">RNA-binding</keyword>
<keyword evidence="2" id="KW-0378">Hydrolase</keyword>
<evidence type="ECO:0000313" key="3">
    <source>
        <dbReference type="EMBL" id="MBB3702728.1"/>
    </source>
</evidence>
<dbReference type="EC" id="3.1.-.-" evidence="2"/>
<sequence>MEYHDKEFCLEVWGPLACFTRPELKVERVSYDVITPSAARAIFEAIFWKPAIRWQITRIEVLNPIKWINIRRNEVGAVASAKKNASPIFIEEKRQQKNSLMLRDVRYRLYAKLVFIPKQNRKYLDTRNPEIDREEAELLHKDENPGKYNAMFERRASKGQCFNQPYLGTRECAASFRLVLPESEQLTPPINETRDLGLMVYDKDFENNPEDPNAMFYRARMENGVINVPLKDSEEVLK</sequence>
<dbReference type="InterPro" id="IPR013422">
    <property type="entry name" value="CRISPR-assoc_prot_Cas5_N"/>
</dbReference>
<accession>A0A7W5XXT2</accession>
<dbReference type="GO" id="GO:0051607">
    <property type="term" value="P:defense response to virus"/>
    <property type="evidence" value="ECO:0007669"/>
    <property type="project" value="UniProtKB-UniRule"/>
</dbReference>
<dbReference type="PIRSF" id="PIRSF029950">
    <property type="entry name" value="Cas_CT1134"/>
    <property type="match status" value="1"/>
</dbReference>
<dbReference type="InterPro" id="IPR021124">
    <property type="entry name" value="CRISPR-assoc_prot_Cas5"/>
</dbReference>
<dbReference type="NCBIfam" id="TIGR02593">
    <property type="entry name" value="CRISPR_cas5"/>
    <property type="match status" value="1"/>
</dbReference>
<proteinExistence type="inferred from homology"/>
<dbReference type="InterPro" id="IPR010155">
    <property type="entry name" value="CRISPR-assoc_prot_Cas5d"/>
</dbReference>
<evidence type="ECO:0000256" key="1">
    <source>
        <dbReference type="ARBA" id="ARBA00023118"/>
    </source>
</evidence>
<reference evidence="3 4" key="1">
    <citation type="submission" date="2020-08" db="EMBL/GenBank/DDBJ databases">
        <title>Genomic Encyclopedia of Type Strains, Phase IV (KMG-IV): sequencing the most valuable type-strain genomes for metagenomic binning, comparative biology and taxonomic classification.</title>
        <authorList>
            <person name="Goeker M."/>
        </authorList>
    </citation>
    <scope>NUCLEOTIDE SEQUENCE [LARGE SCALE GENOMIC DNA]</scope>
    <source>
        <strain evidence="3 4">DSM 22548</strain>
    </source>
</reference>
<keyword evidence="2" id="KW-0540">Nuclease</keyword>
<dbReference type="CDD" id="cd09752">
    <property type="entry name" value="Cas5_I-C"/>
    <property type="match status" value="1"/>
</dbReference>
<comment type="function">
    <text evidence="2">CRISPR (clustered regularly interspaced short palindromic repeat) is an adaptive immune system that provides protection against mobile genetic elements (viruses, transposable elements and conjugative plasmids). CRISPR clusters contain spacers, sequences complementary to antecedent mobile elements, and target invading nucleic acids. CRISPR clusters are transcribed and processed into CRISPR RNA (crRNA).</text>
</comment>
<gene>
    <name evidence="3" type="ORF">FHS60_001197</name>
</gene>
<dbReference type="AlphaFoldDB" id="A0A7W5XXT2"/>
<dbReference type="GO" id="GO:0004519">
    <property type="term" value="F:endonuclease activity"/>
    <property type="evidence" value="ECO:0007669"/>
    <property type="project" value="UniProtKB-UniRule"/>
</dbReference>
<dbReference type="GO" id="GO:0003723">
    <property type="term" value="F:RNA binding"/>
    <property type="evidence" value="ECO:0007669"/>
    <property type="project" value="UniProtKB-UniRule"/>
</dbReference>
<keyword evidence="1 2" id="KW-0051">Antiviral defense</keyword>
<dbReference type="GO" id="GO:0016787">
    <property type="term" value="F:hydrolase activity"/>
    <property type="evidence" value="ECO:0007669"/>
    <property type="project" value="UniProtKB-KW"/>
</dbReference>
<dbReference type="EMBL" id="JACICA010000005">
    <property type="protein sequence ID" value="MBB3702728.1"/>
    <property type="molecule type" value="Genomic_DNA"/>
</dbReference>
<evidence type="ECO:0000256" key="2">
    <source>
        <dbReference type="PIRNR" id="PIRNR029950"/>
    </source>
</evidence>
<dbReference type="Proteomes" id="UP000541425">
    <property type="component" value="Unassembled WGS sequence"/>
</dbReference>
<dbReference type="NCBIfam" id="TIGR01876">
    <property type="entry name" value="cas_Cas5d"/>
    <property type="match status" value="1"/>
</dbReference>